<keyword evidence="2" id="KW-1185">Reference proteome</keyword>
<evidence type="ECO:0000313" key="2">
    <source>
        <dbReference type="Proteomes" id="UP001642409"/>
    </source>
</evidence>
<sequence>MNLMQRGRRRWLACVSCCRIAECWWRKSTNRLLAFAKLSASVGTSARRLNTSVREPGCREKGESARSVSVLLGELLDAGDLRSRDQPSRCADVNAPWQEYCLPVVFTAPFSATLAKILFHRMSSRTQFDSNAALRQKNRMNQVTAENYLWYQIMLYFKNNLRFI</sequence>
<reference evidence="1 2" key="1">
    <citation type="submission" date="2024-07" db="EMBL/GenBank/DDBJ databases">
        <authorList>
            <person name="Akdeniz Z."/>
        </authorList>
    </citation>
    <scope>NUCLEOTIDE SEQUENCE [LARGE SCALE GENOMIC DNA]</scope>
</reference>
<proteinExistence type="predicted"/>
<protein>
    <submittedName>
        <fullName evidence="1">Hypothetical_protein</fullName>
    </submittedName>
</protein>
<accession>A0ABP1GZ51</accession>
<dbReference type="Proteomes" id="UP001642409">
    <property type="component" value="Unassembled WGS sequence"/>
</dbReference>
<name>A0ABP1GZ51_9EUKA</name>
<organism evidence="1 2">
    <name type="scientific">Hexamita inflata</name>
    <dbReference type="NCBI Taxonomy" id="28002"/>
    <lineage>
        <taxon>Eukaryota</taxon>
        <taxon>Metamonada</taxon>
        <taxon>Diplomonadida</taxon>
        <taxon>Hexamitidae</taxon>
        <taxon>Hexamitinae</taxon>
        <taxon>Hexamita</taxon>
    </lineage>
</organism>
<gene>
    <name evidence="1" type="ORF">HINF_LOCUS5634</name>
</gene>
<dbReference type="EMBL" id="CAXDID020000011">
    <property type="protein sequence ID" value="CAL5979487.1"/>
    <property type="molecule type" value="Genomic_DNA"/>
</dbReference>
<comment type="caution">
    <text evidence="1">The sequence shown here is derived from an EMBL/GenBank/DDBJ whole genome shotgun (WGS) entry which is preliminary data.</text>
</comment>
<evidence type="ECO:0000313" key="1">
    <source>
        <dbReference type="EMBL" id="CAL5979487.1"/>
    </source>
</evidence>